<accession>A0ABV9UFG9</accession>
<evidence type="ECO:0000313" key="3">
    <source>
        <dbReference type="Proteomes" id="UP001595834"/>
    </source>
</evidence>
<dbReference type="Proteomes" id="UP001595834">
    <property type="component" value="Unassembled WGS sequence"/>
</dbReference>
<dbReference type="RefSeq" id="WP_344371019.1">
    <property type="nucleotide sequence ID" value="NZ_BAAASQ010000002.1"/>
</dbReference>
<dbReference type="SMART" id="SM00881">
    <property type="entry name" value="CoA_binding"/>
    <property type="match status" value="1"/>
</dbReference>
<dbReference type="Pfam" id="PF13380">
    <property type="entry name" value="CoA_binding_2"/>
    <property type="match status" value="1"/>
</dbReference>
<gene>
    <name evidence="2" type="ORF">ACFPFX_02815</name>
</gene>
<name>A0ABV9UFG9_9ACTN</name>
<comment type="caution">
    <text evidence="2">The sequence shown here is derived from an EMBL/GenBank/DDBJ whole genome shotgun (WGS) entry which is preliminary data.</text>
</comment>
<dbReference type="EMBL" id="JBHSIZ010000003">
    <property type="protein sequence ID" value="MFC4955222.1"/>
    <property type="molecule type" value="Genomic_DNA"/>
</dbReference>
<dbReference type="InterPro" id="IPR003781">
    <property type="entry name" value="CoA-bd"/>
</dbReference>
<organism evidence="2 3">
    <name type="scientific">Streptomyces mauvecolor</name>
    <dbReference type="NCBI Taxonomy" id="58345"/>
    <lineage>
        <taxon>Bacteria</taxon>
        <taxon>Bacillati</taxon>
        <taxon>Actinomycetota</taxon>
        <taxon>Actinomycetes</taxon>
        <taxon>Kitasatosporales</taxon>
        <taxon>Streptomycetaceae</taxon>
        <taxon>Streptomyces</taxon>
    </lineage>
</organism>
<dbReference type="InterPro" id="IPR036291">
    <property type="entry name" value="NAD(P)-bd_dom_sf"/>
</dbReference>
<dbReference type="Gene3D" id="3.40.50.720">
    <property type="entry name" value="NAD(P)-binding Rossmann-like Domain"/>
    <property type="match status" value="1"/>
</dbReference>
<dbReference type="PANTHER" id="PTHR33303:SF2">
    <property type="entry name" value="COA-BINDING DOMAIN-CONTAINING PROTEIN"/>
    <property type="match status" value="1"/>
</dbReference>
<protein>
    <submittedName>
        <fullName evidence="2">CoA-binding protein</fullName>
    </submittedName>
</protein>
<keyword evidence="3" id="KW-1185">Reference proteome</keyword>
<evidence type="ECO:0000313" key="2">
    <source>
        <dbReference type="EMBL" id="MFC4955222.1"/>
    </source>
</evidence>
<dbReference type="SUPFAM" id="SSF51735">
    <property type="entry name" value="NAD(P)-binding Rossmann-fold domains"/>
    <property type="match status" value="1"/>
</dbReference>
<proteinExistence type="predicted"/>
<dbReference type="PANTHER" id="PTHR33303">
    <property type="entry name" value="CYTOPLASMIC PROTEIN-RELATED"/>
    <property type="match status" value="1"/>
</dbReference>
<feature type="domain" description="CoA-binding" evidence="1">
    <location>
        <begin position="13"/>
        <end position="105"/>
    </location>
</feature>
<sequence>MREQHWDDYVHVLGTARTIAVVGASDVPGKAAHEIPAYLQAQGFEVIPVNPRGGRVLGVPALASLDDLERPVDIVNVFRPAPETPGIARQAVRIGARSLWLQLGIVSDEARRIAEAGGLDVVMNRCIGAVHAELGLAEQGLPGPA</sequence>
<evidence type="ECO:0000259" key="1">
    <source>
        <dbReference type="SMART" id="SM00881"/>
    </source>
</evidence>
<reference evidence="3" key="1">
    <citation type="journal article" date="2019" name="Int. J. Syst. Evol. Microbiol.">
        <title>The Global Catalogue of Microorganisms (GCM) 10K type strain sequencing project: providing services to taxonomists for standard genome sequencing and annotation.</title>
        <authorList>
            <consortium name="The Broad Institute Genomics Platform"/>
            <consortium name="The Broad Institute Genome Sequencing Center for Infectious Disease"/>
            <person name="Wu L."/>
            <person name="Ma J."/>
        </authorList>
    </citation>
    <scope>NUCLEOTIDE SEQUENCE [LARGE SCALE GENOMIC DNA]</scope>
    <source>
        <strain evidence="3">CCM 7224</strain>
    </source>
</reference>